<dbReference type="Proteomes" id="UP000789920">
    <property type="component" value="Unassembled WGS sequence"/>
</dbReference>
<gene>
    <name evidence="1" type="ORF">RPERSI_LOCUS20972</name>
</gene>
<keyword evidence="2" id="KW-1185">Reference proteome</keyword>
<sequence length="153" mass="17491">KGNTPVHSRLLEKFDNIKMNDLTYDDPLANGVIDLGCNYFKASKEEFDVLLGEKAEVRKLNKELSIKNLCADFVEPIYIREEVAHNILDIILQETKIDIHQISKCSENTLAEKQSIASKNRKIFRGTGSRGNRPDLMIKAFFKENGMNLYTLK</sequence>
<evidence type="ECO:0000313" key="1">
    <source>
        <dbReference type="EMBL" id="CAG8800675.1"/>
    </source>
</evidence>
<organism evidence="1 2">
    <name type="scientific">Racocetra persica</name>
    <dbReference type="NCBI Taxonomy" id="160502"/>
    <lineage>
        <taxon>Eukaryota</taxon>
        <taxon>Fungi</taxon>
        <taxon>Fungi incertae sedis</taxon>
        <taxon>Mucoromycota</taxon>
        <taxon>Glomeromycotina</taxon>
        <taxon>Glomeromycetes</taxon>
        <taxon>Diversisporales</taxon>
        <taxon>Gigasporaceae</taxon>
        <taxon>Racocetra</taxon>
    </lineage>
</organism>
<feature type="non-terminal residue" evidence="1">
    <location>
        <position position="153"/>
    </location>
</feature>
<proteinExistence type="predicted"/>
<name>A0ACA9RM87_9GLOM</name>
<accession>A0ACA9RM87</accession>
<comment type="caution">
    <text evidence="1">The sequence shown here is derived from an EMBL/GenBank/DDBJ whole genome shotgun (WGS) entry which is preliminary data.</text>
</comment>
<protein>
    <submittedName>
        <fullName evidence="1">18121_t:CDS:1</fullName>
    </submittedName>
</protein>
<reference evidence="1" key="1">
    <citation type="submission" date="2021-06" db="EMBL/GenBank/DDBJ databases">
        <authorList>
            <person name="Kallberg Y."/>
            <person name="Tangrot J."/>
            <person name="Rosling A."/>
        </authorList>
    </citation>
    <scope>NUCLEOTIDE SEQUENCE</scope>
    <source>
        <strain evidence="1">MA461A</strain>
    </source>
</reference>
<evidence type="ECO:0000313" key="2">
    <source>
        <dbReference type="Proteomes" id="UP000789920"/>
    </source>
</evidence>
<dbReference type="EMBL" id="CAJVQC010060353">
    <property type="protein sequence ID" value="CAG8800675.1"/>
    <property type="molecule type" value="Genomic_DNA"/>
</dbReference>
<feature type="non-terminal residue" evidence="1">
    <location>
        <position position="1"/>
    </location>
</feature>